<protein>
    <submittedName>
        <fullName evidence="2">Uncharacterized protein</fullName>
    </submittedName>
</protein>
<feature type="compositionally biased region" description="Polar residues" evidence="1">
    <location>
        <begin position="23"/>
        <end position="46"/>
    </location>
</feature>
<dbReference type="EMBL" id="BKCJ011218219">
    <property type="protein sequence ID" value="GFD05422.1"/>
    <property type="molecule type" value="Genomic_DNA"/>
</dbReference>
<proteinExistence type="predicted"/>
<sequence length="75" mass="8020">PSVDNQHAEVIAPIAEVIPQVADESTGSPSSTAVDQDTPSPSKSLTPMEIQSQTLLLDNIHQRHLPKPICNPITL</sequence>
<gene>
    <name evidence="2" type="ORF">Tci_877391</name>
</gene>
<reference evidence="2" key="1">
    <citation type="journal article" date="2019" name="Sci. Rep.">
        <title>Draft genome of Tanacetum cinerariifolium, the natural source of mosquito coil.</title>
        <authorList>
            <person name="Yamashiro T."/>
            <person name="Shiraishi A."/>
            <person name="Satake H."/>
            <person name="Nakayama K."/>
        </authorList>
    </citation>
    <scope>NUCLEOTIDE SEQUENCE</scope>
</reference>
<evidence type="ECO:0000256" key="1">
    <source>
        <dbReference type="SAM" id="MobiDB-lite"/>
    </source>
</evidence>
<comment type="caution">
    <text evidence="2">The sequence shown here is derived from an EMBL/GenBank/DDBJ whole genome shotgun (WGS) entry which is preliminary data.</text>
</comment>
<feature type="non-terminal residue" evidence="2">
    <location>
        <position position="1"/>
    </location>
</feature>
<name>A0A699T4U6_TANCI</name>
<evidence type="ECO:0000313" key="2">
    <source>
        <dbReference type="EMBL" id="GFD05422.1"/>
    </source>
</evidence>
<dbReference type="AlphaFoldDB" id="A0A699T4U6"/>
<feature type="region of interest" description="Disordered" evidence="1">
    <location>
        <begin position="14"/>
        <end position="46"/>
    </location>
</feature>
<organism evidence="2">
    <name type="scientific">Tanacetum cinerariifolium</name>
    <name type="common">Dalmatian daisy</name>
    <name type="synonym">Chrysanthemum cinerariifolium</name>
    <dbReference type="NCBI Taxonomy" id="118510"/>
    <lineage>
        <taxon>Eukaryota</taxon>
        <taxon>Viridiplantae</taxon>
        <taxon>Streptophyta</taxon>
        <taxon>Embryophyta</taxon>
        <taxon>Tracheophyta</taxon>
        <taxon>Spermatophyta</taxon>
        <taxon>Magnoliopsida</taxon>
        <taxon>eudicotyledons</taxon>
        <taxon>Gunneridae</taxon>
        <taxon>Pentapetalae</taxon>
        <taxon>asterids</taxon>
        <taxon>campanulids</taxon>
        <taxon>Asterales</taxon>
        <taxon>Asteraceae</taxon>
        <taxon>Asteroideae</taxon>
        <taxon>Anthemideae</taxon>
        <taxon>Anthemidinae</taxon>
        <taxon>Tanacetum</taxon>
    </lineage>
</organism>
<accession>A0A699T4U6</accession>